<evidence type="ECO:0000313" key="3">
    <source>
        <dbReference type="Proteomes" id="UP000541444"/>
    </source>
</evidence>
<protein>
    <recommendedName>
        <fullName evidence="4">DUF4283 domain-containing protein</fullName>
    </recommendedName>
</protein>
<accession>A0A7J7P3S5</accession>
<comment type="caution">
    <text evidence="2">The sequence shown here is derived from an EMBL/GenBank/DDBJ whole genome shotgun (WGS) entry which is preliminary data.</text>
</comment>
<keyword evidence="3" id="KW-1185">Reference proteome</keyword>
<evidence type="ECO:0008006" key="4">
    <source>
        <dbReference type="Google" id="ProtNLM"/>
    </source>
</evidence>
<evidence type="ECO:0000256" key="1">
    <source>
        <dbReference type="SAM" id="MobiDB-lite"/>
    </source>
</evidence>
<dbReference type="EMBL" id="JACGCM010000309">
    <property type="protein sequence ID" value="KAF6173912.1"/>
    <property type="molecule type" value="Genomic_DNA"/>
</dbReference>
<feature type="region of interest" description="Disordered" evidence="1">
    <location>
        <begin position="136"/>
        <end position="167"/>
    </location>
</feature>
<evidence type="ECO:0000313" key="2">
    <source>
        <dbReference type="EMBL" id="KAF6173912.1"/>
    </source>
</evidence>
<dbReference type="PANTHER" id="PTHR31286:SF180">
    <property type="entry name" value="OS10G0362600 PROTEIN"/>
    <property type="match status" value="1"/>
</dbReference>
<sequence length="253" mass="28794">MPMRLMPWNSLFTPEKHSNSNALILYKFPGFPIKLWSQKIVMSMGSTPGTPIHLDQSTINQEYGYHASVLVDIELSKPIPDHVLIDVEGKEIRQEVIMYRVPKYCNHCKNVGHGIAECKIIQRAFRVSEQTQVAKAKRATKEQDTRGNQAVRIQEAKTKQQGNKETTNKANKHTYFTDSLEACSTISPTIYFLEQGEWSVPKSRGNNQKEKTTAVDISNSNKFQALMGTEDILGIYDEVNSQVNMDREDERDN</sequence>
<dbReference type="OrthoDB" id="1302764at2759"/>
<dbReference type="PANTHER" id="PTHR31286">
    <property type="entry name" value="GLYCINE-RICH CELL WALL STRUCTURAL PROTEIN 1.8-LIKE"/>
    <property type="match status" value="1"/>
</dbReference>
<dbReference type="Proteomes" id="UP000541444">
    <property type="component" value="Unassembled WGS sequence"/>
</dbReference>
<reference evidence="2 3" key="1">
    <citation type="journal article" date="2020" name="IScience">
        <title>Genome Sequencing of the Endangered Kingdonia uniflora (Circaeasteraceae, Ranunculales) Reveals Potential Mechanisms of Evolutionary Specialization.</title>
        <authorList>
            <person name="Sun Y."/>
            <person name="Deng T."/>
            <person name="Zhang A."/>
            <person name="Moore M.J."/>
            <person name="Landis J.B."/>
            <person name="Lin N."/>
            <person name="Zhang H."/>
            <person name="Zhang X."/>
            <person name="Huang J."/>
            <person name="Zhang X."/>
            <person name="Sun H."/>
            <person name="Wang H."/>
        </authorList>
    </citation>
    <scope>NUCLEOTIDE SEQUENCE [LARGE SCALE GENOMIC DNA]</scope>
    <source>
        <strain evidence="2">TB1705</strain>
        <tissue evidence="2">Leaf</tissue>
    </source>
</reference>
<dbReference type="InterPro" id="IPR040256">
    <property type="entry name" value="At4g02000-like"/>
</dbReference>
<dbReference type="AlphaFoldDB" id="A0A7J7P3S5"/>
<name>A0A7J7P3S5_9MAGN</name>
<gene>
    <name evidence="2" type="ORF">GIB67_039863</name>
</gene>
<proteinExistence type="predicted"/>
<organism evidence="2 3">
    <name type="scientific">Kingdonia uniflora</name>
    <dbReference type="NCBI Taxonomy" id="39325"/>
    <lineage>
        <taxon>Eukaryota</taxon>
        <taxon>Viridiplantae</taxon>
        <taxon>Streptophyta</taxon>
        <taxon>Embryophyta</taxon>
        <taxon>Tracheophyta</taxon>
        <taxon>Spermatophyta</taxon>
        <taxon>Magnoliopsida</taxon>
        <taxon>Ranunculales</taxon>
        <taxon>Circaeasteraceae</taxon>
        <taxon>Kingdonia</taxon>
    </lineage>
</organism>